<dbReference type="EMBL" id="CAADGH010000053">
    <property type="protein sequence ID" value="VFK76355.1"/>
    <property type="molecule type" value="Genomic_DNA"/>
</dbReference>
<dbReference type="InterPro" id="IPR016024">
    <property type="entry name" value="ARM-type_fold"/>
</dbReference>
<dbReference type="EMBL" id="CAADFO010000047">
    <property type="protein sequence ID" value="VFK29265.1"/>
    <property type="molecule type" value="Genomic_DNA"/>
</dbReference>
<organism evidence="2">
    <name type="scientific">Candidatus Kentrum sp. MB</name>
    <dbReference type="NCBI Taxonomy" id="2138164"/>
    <lineage>
        <taxon>Bacteria</taxon>
        <taxon>Pseudomonadati</taxon>
        <taxon>Pseudomonadota</taxon>
        <taxon>Gammaproteobacteria</taxon>
        <taxon>Candidatus Kentrum</taxon>
    </lineage>
</organism>
<dbReference type="EMBL" id="CAADFQ010000065">
    <property type="protein sequence ID" value="VFK34229.1"/>
    <property type="molecule type" value="Genomic_DNA"/>
</dbReference>
<name>A0A450XIX6_9GAMM</name>
<dbReference type="AlphaFoldDB" id="A0A450XIX6"/>
<evidence type="ECO:0000313" key="4">
    <source>
        <dbReference type="EMBL" id="VFK76355.1"/>
    </source>
</evidence>
<proteinExistence type="predicted"/>
<evidence type="ECO:0000256" key="1">
    <source>
        <dbReference type="SAM" id="MobiDB-lite"/>
    </source>
</evidence>
<reference evidence="2" key="1">
    <citation type="submission" date="2019-02" db="EMBL/GenBank/DDBJ databases">
        <authorList>
            <person name="Gruber-Vodicka R. H."/>
            <person name="Seah K. B. B."/>
        </authorList>
    </citation>
    <scope>NUCLEOTIDE SEQUENCE</scope>
    <source>
        <strain evidence="2">BECK_BZ197</strain>
        <strain evidence="4">BECK_BZ198</strain>
        <strain evidence="3">BECK_BZ199</strain>
    </source>
</reference>
<gene>
    <name evidence="2" type="ORF">BECKMB1821G_GA0114241_10478</name>
    <name evidence="4" type="ORF">BECKMB1821H_GA0114242_10537</name>
    <name evidence="3" type="ORF">BECKMB1821I_GA0114274_10658</name>
</gene>
<accession>A0A450XIX6</accession>
<feature type="region of interest" description="Disordered" evidence="1">
    <location>
        <begin position="86"/>
        <end position="108"/>
    </location>
</feature>
<dbReference type="Gene3D" id="1.25.10.10">
    <property type="entry name" value="Leucine-rich Repeat Variant"/>
    <property type="match status" value="1"/>
</dbReference>
<dbReference type="SUPFAM" id="SSF48371">
    <property type="entry name" value="ARM repeat"/>
    <property type="match status" value="1"/>
</dbReference>
<dbReference type="InterPro" id="IPR011989">
    <property type="entry name" value="ARM-like"/>
</dbReference>
<protein>
    <submittedName>
        <fullName evidence="2">HEAT repeat-containing protein</fullName>
    </submittedName>
</protein>
<evidence type="ECO:0000313" key="3">
    <source>
        <dbReference type="EMBL" id="VFK34229.1"/>
    </source>
</evidence>
<feature type="compositionally biased region" description="Low complexity" evidence="1">
    <location>
        <begin position="98"/>
        <end position="108"/>
    </location>
</feature>
<sequence>MRRIDATSVARLGVLGDSSTIPVLSACLRDEDIDVCVDAAEALGHSTEWDQEIAAVLSRTVIDAEQPVRFAALHALMMLAPRTANLSARRNRQKSHSPSHSSSALSGG</sequence>
<evidence type="ECO:0000313" key="2">
    <source>
        <dbReference type="EMBL" id="VFK29265.1"/>
    </source>
</evidence>